<dbReference type="AlphaFoldDB" id="A0A2N9L832"/>
<evidence type="ECO:0000256" key="1">
    <source>
        <dbReference type="ARBA" id="ARBA00009156"/>
    </source>
</evidence>
<dbReference type="Pfam" id="PF02782">
    <property type="entry name" value="FGGY_C"/>
    <property type="match status" value="1"/>
</dbReference>
<comment type="similarity">
    <text evidence="1">Belongs to the FGGY kinase family.</text>
</comment>
<feature type="domain" description="Carbohydrate kinase FGGY N-terminal" evidence="7">
    <location>
        <begin position="7"/>
        <end position="245"/>
    </location>
</feature>
<keyword evidence="3" id="KW-0547">Nucleotide-binding</keyword>
<accession>A0A2N9L832</accession>
<name>A0A2N9L832_9BACT</name>
<feature type="domain" description="Carbohydrate kinase FGGY C-terminal" evidence="8">
    <location>
        <begin position="254"/>
        <end position="449"/>
    </location>
</feature>
<dbReference type="GO" id="GO:0019301">
    <property type="term" value="P:rhamnose catabolic process"/>
    <property type="evidence" value="ECO:0007669"/>
    <property type="project" value="InterPro"/>
</dbReference>
<dbReference type="PANTHER" id="PTHR43095">
    <property type="entry name" value="SUGAR KINASE"/>
    <property type="match status" value="1"/>
</dbReference>
<evidence type="ECO:0000259" key="8">
    <source>
        <dbReference type="Pfam" id="PF02782"/>
    </source>
</evidence>
<dbReference type="OrthoDB" id="9761504at2"/>
<sequence>MQKPARVAIDLGAESCRVSLLRWIDEKPSVEVIHRIPNGPVHRGDALYWALGEILAGLEEGLRKAAAAAPEGIASIGADSWSVDYVRLGPDGKMLREPFCYRDERTSASKEAADRIISSFDIYQRTGAYPLKLNTVYQLLADPAANIDARAPWVMFPEFVLYWLSGRHVAEYTNASHTGLVNLKTGNWDAELFAMLGLALEAAPPLVPTGTVLGPLQGPLMKLPAFRNTQIIAPATHDTASAIAGIPGDLSAAAYISSGTWSLVGTITQTPVTTQHAFDAGYTNIGAAGGGLLFHSLINSMWLLKQCMDAWAAQGRVWPIDKLVQEAAACKAAGGVLDMDAETLMLDSDMPQRINKELTRLGYDAIPDVAGNEPIFARTIFESLALRYASALANLEKMLGRKLERIHMIGGATRNKLLIELTERETGLKVEIGETESSTVGNLAAQLAASEAGGRRVTQSAIREWAKRLCQDKAC</sequence>
<dbReference type="Gene3D" id="3.30.420.40">
    <property type="match status" value="2"/>
</dbReference>
<dbReference type="InterPro" id="IPR013449">
    <property type="entry name" value="Rhamnulokinase"/>
</dbReference>
<dbReference type="PANTHER" id="PTHR43095:SF2">
    <property type="entry name" value="GLUCONOKINASE"/>
    <property type="match status" value="1"/>
</dbReference>
<dbReference type="InterPro" id="IPR050406">
    <property type="entry name" value="FGGY_Carb_Kinase"/>
</dbReference>
<dbReference type="Proteomes" id="UP000239735">
    <property type="component" value="Unassembled WGS sequence"/>
</dbReference>
<reference evidence="10" key="1">
    <citation type="submission" date="2018-02" db="EMBL/GenBank/DDBJ databases">
        <authorList>
            <person name="Hausmann B."/>
        </authorList>
    </citation>
    <scope>NUCLEOTIDE SEQUENCE [LARGE SCALE GENOMIC DNA]</scope>
    <source>
        <strain evidence="10">Peat soil MAG SbA5</strain>
    </source>
</reference>
<evidence type="ECO:0000313" key="9">
    <source>
        <dbReference type="EMBL" id="SPE19458.1"/>
    </source>
</evidence>
<proteinExistence type="inferred from homology"/>
<organism evidence="9 10">
    <name type="scientific">Candidatus Sulfuritelmatomonas gaucii</name>
    <dbReference type="NCBI Taxonomy" id="2043161"/>
    <lineage>
        <taxon>Bacteria</taxon>
        <taxon>Pseudomonadati</taxon>
        <taxon>Acidobacteriota</taxon>
        <taxon>Terriglobia</taxon>
        <taxon>Terriglobales</taxon>
        <taxon>Acidobacteriaceae</taxon>
        <taxon>Candidatus Sulfuritelmatomonas</taxon>
    </lineage>
</organism>
<gene>
    <name evidence="9" type="ORF">SBA5_240041</name>
</gene>
<dbReference type="InterPro" id="IPR043129">
    <property type="entry name" value="ATPase_NBD"/>
</dbReference>
<dbReference type="EMBL" id="OKRB01000080">
    <property type="protein sequence ID" value="SPE19458.1"/>
    <property type="molecule type" value="Genomic_DNA"/>
</dbReference>
<evidence type="ECO:0000256" key="3">
    <source>
        <dbReference type="ARBA" id="ARBA00022741"/>
    </source>
</evidence>
<dbReference type="GO" id="GO:0008993">
    <property type="term" value="F:rhamnulokinase activity"/>
    <property type="evidence" value="ECO:0007669"/>
    <property type="project" value="InterPro"/>
</dbReference>
<dbReference type="Pfam" id="PF00370">
    <property type="entry name" value="FGGY_N"/>
    <property type="match status" value="1"/>
</dbReference>
<protein>
    <submittedName>
        <fullName evidence="9">Carbohydrate kinase, FGGY-like protein</fullName>
    </submittedName>
</protein>
<evidence type="ECO:0000256" key="4">
    <source>
        <dbReference type="ARBA" id="ARBA00022777"/>
    </source>
</evidence>
<evidence type="ECO:0000256" key="5">
    <source>
        <dbReference type="ARBA" id="ARBA00022840"/>
    </source>
</evidence>
<evidence type="ECO:0000259" key="7">
    <source>
        <dbReference type="Pfam" id="PF00370"/>
    </source>
</evidence>
<dbReference type="InterPro" id="IPR018485">
    <property type="entry name" value="FGGY_C"/>
</dbReference>
<keyword evidence="6" id="KW-0684">Rhamnose metabolism</keyword>
<keyword evidence="5" id="KW-0067">ATP-binding</keyword>
<dbReference type="GO" id="GO:0005524">
    <property type="term" value="F:ATP binding"/>
    <property type="evidence" value="ECO:0007669"/>
    <property type="project" value="UniProtKB-KW"/>
</dbReference>
<dbReference type="InterPro" id="IPR018484">
    <property type="entry name" value="FGGY_N"/>
</dbReference>
<keyword evidence="4 9" id="KW-0418">Kinase</keyword>
<keyword evidence="2" id="KW-0808">Transferase</keyword>
<evidence type="ECO:0000256" key="6">
    <source>
        <dbReference type="ARBA" id="ARBA00023308"/>
    </source>
</evidence>
<evidence type="ECO:0000256" key="2">
    <source>
        <dbReference type="ARBA" id="ARBA00022679"/>
    </source>
</evidence>
<evidence type="ECO:0000313" key="10">
    <source>
        <dbReference type="Proteomes" id="UP000239735"/>
    </source>
</evidence>
<dbReference type="SUPFAM" id="SSF53067">
    <property type="entry name" value="Actin-like ATPase domain"/>
    <property type="match status" value="2"/>
</dbReference>
<dbReference type="CDD" id="cd07771">
    <property type="entry name" value="ASKHA_NBD_FGGY_RhaB-like"/>
    <property type="match status" value="1"/>
</dbReference>